<evidence type="ECO:0000313" key="3">
    <source>
        <dbReference type="EMBL" id="CAG9791874.1"/>
    </source>
</evidence>
<feature type="coiled-coil region" evidence="1">
    <location>
        <begin position="198"/>
        <end position="239"/>
    </location>
</feature>
<reference evidence="3" key="2">
    <citation type="submission" date="2022-10" db="EMBL/GenBank/DDBJ databases">
        <authorList>
            <consortium name="ENA_rothamsted_submissions"/>
            <consortium name="culmorum"/>
            <person name="King R."/>
        </authorList>
    </citation>
    <scope>NUCLEOTIDE SEQUENCE</scope>
</reference>
<proteinExistence type="predicted"/>
<dbReference type="EMBL" id="OU893335">
    <property type="protein sequence ID" value="CAG9791874.1"/>
    <property type="molecule type" value="Genomic_DNA"/>
</dbReference>
<name>A0A9N9R8U0_9NEOP</name>
<evidence type="ECO:0000256" key="1">
    <source>
        <dbReference type="SAM" id="Coils"/>
    </source>
</evidence>
<dbReference type="SUPFAM" id="SSF57903">
    <property type="entry name" value="FYVE/PHD zinc finger"/>
    <property type="match status" value="1"/>
</dbReference>
<dbReference type="Proteomes" id="UP001153714">
    <property type="component" value="Chromosome 4"/>
</dbReference>
<feature type="region of interest" description="Disordered" evidence="2">
    <location>
        <begin position="90"/>
        <end position="125"/>
    </location>
</feature>
<organism evidence="3 4">
    <name type="scientific">Diatraea saccharalis</name>
    <name type="common">sugarcane borer</name>
    <dbReference type="NCBI Taxonomy" id="40085"/>
    <lineage>
        <taxon>Eukaryota</taxon>
        <taxon>Metazoa</taxon>
        <taxon>Ecdysozoa</taxon>
        <taxon>Arthropoda</taxon>
        <taxon>Hexapoda</taxon>
        <taxon>Insecta</taxon>
        <taxon>Pterygota</taxon>
        <taxon>Neoptera</taxon>
        <taxon>Endopterygota</taxon>
        <taxon>Lepidoptera</taxon>
        <taxon>Glossata</taxon>
        <taxon>Ditrysia</taxon>
        <taxon>Pyraloidea</taxon>
        <taxon>Crambidae</taxon>
        <taxon>Crambinae</taxon>
        <taxon>Diatraea</taxon>
    </lineage>
</organism>
<dbReference type="InterPro" id="IPR011011">
    <property type="entry name" value="Znf_FYVE_PHD"/>
</dbReference>
<accession>A0A9N9R8U0</accession>
<sequence>MANICAGCKQIIQDRRFLICSQCQQNYDLECANVSQSRFYKTMTSEHKSSWKCPLCFSKKPKGDNENTPVRPLNVVKKPETRRITISPNLEDDRQNVTIRKRSQTHNESSILDESDLTNSPQGNTLLTLNSTENIENKQNDIANFDKTDRIHLDQINSLIQFNLQQNNTYIISEIQTIIQKEIERSFTLLKLETKTCIENIDKKQFELEQRIKSLEEECASLRNEMKITLNKIDNTKRSKFSDAFFQNERFLVLHGLSFYDWETEYDLTERVKNVFFEILNIDLTGYIEELSYIGKKGHTRPIKIELISKKMKKYLLENYAWFKNTGLGITEYLDETTLRERKLLKQALKTARQSGQQATIRNNKLIINGQEIKMKTSDLNCENKNHTSRILEECITSKHTGSHHTSMVSATQDNFFRDKV</sequence>
<keyword evidence="4" id="KW-1185">Reference proteome</keyword>
<reference evidence="3" key="1">
    <citation type="submission" date="2021-12" db="EMBL/GenBank/DDBJ databases">
        <authorList>
            <person name="King R."/>
        </authorList>
    </citation>
    <scope>NUCLEOTIDE SEQUENCE</scope>
</reference>
<keyword evidence="1" id="KW-0175">Coiled coil</keyword>
<dbReference type="InterPro" id="IPR013083">
    <property type="entry name" value="Znf_RING/FYVE/PHD"/>
</dbReference>
<evidence type="ECO:0008006" key="5">
    <source>
        <dbReference type="Google" id="ProtNLM"/>
    </source>
</evidence>
<gene>
    <name evidence="3" type="ORF">DIATSA_LOCUS9459</name>
</gene>
<dbReference type="Gene3D" id="3.30.40.10">
    <property type="entry name" value="Zinc/RING finger domain, C3HC4 (zinc finger)"/>
    <property type="match status" value="1"/>
</dbReference>
<dbReference type="OrthoDB" id="7488809at2759"/>
<evidence type="ECO:0000313" key="4">
    <source>
        <dbReference type="Proteomes" id="UP001153714"/>
    </source>
</evidence>
<evidence type="ECO:0000256" key="2">
    <source>
        <dbReference type="SAM" id="MobiDB-lite"/>
    </source>
</evidence>
<protein>
    <recommendedName>
        <fullName evidence="5">Zinc finger PHD-type domain-containing protein</fullName>
    </recommendedName>
</protein>
<dbReference type="AlphaFoldDB" id="A0A9N9R8U0"/>